<dbReference type="PROSITE" id="PS50110">
    <property type="entry name" value="RESPONSE_REGULATORY"/>
    <property type="match status" value="1"/>
</dbReference>
<dbReference type="InterPro" id="IPR004358">
    <property type="entry name" value="Sig_transdc_His_kin-like_C"/>
</dbReference>
<keyword evidence="5 10" id="KW-0418">Kinase</keyword>
<dbReference type="eggNOG" id="COG0745">
    <property type="taxonomic scope" value="Bacteria"/>
</dbReference>
<dbReference type="PRINTS" id="PR00344">
    <property type="entry name" value="BCTRLSENSOR"/>
</dbReference>
<dbReference type="SUPFAM" id="SSF47384">
    <property type="entry name" value="Homodimeric domain of signal transducing histidine kinase"/>
    <property type="match status" value="1"/>
</dbReference>
<evidence type="ECO:0000313" key="10">
    <source>
        <dbReference type="EMBL" id="ACB74520.1"/>
    </source>
</evidence>
<dbReference type="Pfam" id="PF00512">
    <property type="entry name" value="HisKA"/>
    <property type="match status" value="1"/>
</dbReference>
<dbReference type="SMART" id="SM00448">
    <property type="entry name" value="REC"/>
    <property type="match status" value="1"/>
</dbReference>
<evidence type="ECO:0000256" key="3">
    <source>
        <dbReference type="ARBA" id="ARBA00022553"/>
    </source>
</evidence>
<dbReference type="Gene3D" id="3.30.450.20">
    <property type="entry name" value="PAS domain"/>
    <property type="match status" value="1"/>
</dbReference>
<dbReference type="PANTHER" id="PTHR43047:SF72">
    <property type="entry name" value="OSMOSENSING HISTIDINE PROTEIN KINASE SLN1"/>
    <property type="match status" value="1"/>
</dbReference>
<dbReference type="RefSeq" id="WP_012374058.1">
    <property type="nucleotide sequence ID" value="NC_010571.1"/>
</dbReference>
<dbReference type="GO" id="GO:0005886">
    <property type="term" value="C:plasma membrane"/>
    <property type="evidence" value="ECO:0007669"/>
    <property type="project" value="TreeGrafter"/>
</dbReference>
<evidence type="ECO:0000313" key="11">
    <source>
        <dbReference type="Proteomes" id="UP000007013"/>
    </source>
</evidence>
<dbReference type="SUPFAM" id="SSF52172">
    <property type="entry name" value="CheY-like"/>
    <property type="match status" value="1"/>
</dbReference>
<comment type="catalytic activity">
    <reaction evidence="1">
        <text>ATP + protein L-histidine = ADP + protein N-phospho-L-histidine.</text>
        <dbReference type="EC" id="2.7.13.3"/>
    </reaction>
</comment>
<evidence type="ECO:0000259" key="8">
    <source>
        <dbReference type="PROSITE" id="PS50109"/>
    </source>
</evidence>
<keyword evidence="7" id="KW-0175">Coiled coil</keyword>
<feature type="coiled-coil region" evidence="7">
    <location>
        <begin position="148"/>
        <end position="198"/>
    </location>
</feature>
<dbReference type="STRING" id="452637.Oter_1235"/>
<evidence type="ECO:0000256" key="6">
    <source>
        <dbReference type="PROSITE-ProRule" id="PRU00169"/>
    </source>
</evidence>
<evidence type="ECO:0000256" key="5">
    <source>
        <dbReference type="ARBA" id="ARBA00022777"/>
    </source>
</evidence>
<accession>B1ZPK1</accession>
<dbReference type="GO" id="GO:0000155">
    <property type="term" value="F:phosphorelay sensor kinase activity"/>
    <property type="evidence" value="ECO:0007669"/>
    <property type="project" value="InterPro"/>
</dbReference>
<sequence>MEPTTSPTSAGQACAPPSLAAPVIEYAPLAMVEVEGPDHVVCFVNAAFCRLLQARRGDLIGKRFAEIVRNGDQCVPLLDRVYRTGECETHVELDHAAPTPVYWLYAMWPALGPGARPERVVIQLTKAPDSHPTLSAMNEALLISGLRQHDLREAAEKLNANLAAEVAERQRTAAALSAANAELKLAQLAAERASQAKDGFFAALSHELRTPLTPVLITAASLREDPRFPADVREELAMIERNIALEARLIDDLLDVTRIAHGKLQLRLQSCDVAILIGYAVEIVQPDARHKNIAVECNFAARAGDLIGDPARLQQVIWNLLRNAVRFTPSGGKISIATRDDTGPAGQDCLRIEVSDTGIGIDPSCLDRIFVPFDQGGGTGNTATGGLGLGLSIAQAVVAMHGGRIAAHSAGLNRGSTFVVELPRNHTFTEPASGSVAANHRLPAPAGAVGPATRLRLLLVEDHAATLNAVSRLLRRDGHTIVAVGTAAEAVKAAEVGEFDCVVSDIGLPDGSGLELMKTLRARHGLRGIALSGYGREADLIQAREAGCVAHLTKPVAIAELRATIASIQACEK</sequence>
<evidence type="ECO:0000256" key="2">
    <source>
        <dbReference type="ARBA" id="ARBA00012438"/>
    </source>
</evidence>
<dbReference type="OrthoDB" id="177675at2"/>
<evidence type="ECO:0000256" key="7">
    <source>
        <dbReference type="SAM" id="Coils"/>
    </source>
</evidence>
<protein>
    <recommendedName>
        <fullName evidence="2">histidine kinase</fullName>
        <ecNumber evidence="2">2.7.13.3</ecNumber>
    </recommendedName>
</protein>
<reference evidence="10 11" key="1">
    <citation type="journal article" date="2011" name="J. Bacteriol.">
        <title>Genome sequence of the verrucomicrobium Opitutus terrae PB90-1, an abundant inhabitant of rice paddy soil ecosystems.</title>
        <authorList>
            <person name="van Passel M.W."/>
            <person name="Kant R."/>
            <person name="Palva A."/>
            <person name="Copeland A."/>
            <person name="Lucas S."/>
            <person name="Lapidus A."/>
            <person name="Glavina del Rio T."/>
            <person name="Pitluck S."/>
            <person name="Goltsman E."/>
            <person name="Clum A."/>
            <person name="Sun H."/>
            <person name="Schmutz J."/>
            <person name="Larimer F.W."/>
            <person name="Land M.L."/>
            <person name="Hauser L."/>
            <person name="Kyrpides N."/>
            <person name="Mikhailova N."/>
            <person name="Richardson P.P."/>
            <person name="Janssen P.H."/>
            <person name="de Vos W.M."/>
            <person name="Smidt H."/>
        </authorList>
    </citation>
    <scope>NUCLEOTIDE SEQUENCE [LARGE SCALE GENOMIC DNA]</scope>
    <source>
        <strain evidence="11">DSM 11246 / JCM 15787 / PB90-1</strain>
    </source>
</reference>
<dbReference type="InterPro" id="IPR001789">
    <property type="entry name" value="Sig_transdc_resp-reg_receiver"/>
</dbReference>
<dbReference type="Pfam" id="PF00072">
    <property type="entry name" value="Response_reg"/>
    <property type="match status" value="1"/>
</dbReference>
<feature type="domain" description="Response regulatory" evidence="9">
    <location>
        <begin position="456"/>
        <end position="569"/>
    </location>
</feature>
<evidence type="ECO:0000256" key="4">
    <source>
        <dbReference type="ARBA" id="ARBA00022679"/>
    </source>
</evidence>
<dbReference type="InterPro" id="IPR003661">
    <property type="entry name" value="HisK_dim/P_dom"/>
</dbReference>
<name>B1ZPK1_OPITP</name>
<dbReference type="PROSITE" id="PS50109">
    <property type="entry name" value="HIS_KIN"/>
    <property type="match status" value="1"/>
</dbReference>
<feature type="modified residue" description="4-aspartylphosphate" evidence="6">
    <location>
        <position position="505"/>
    </location>
</feature>
<dbReference type="InterPro" id="IPR011006">
    <property type="entry name" value="CheY-like_superfamily"/>
</dbReference>
<dbReference type="Gene3D" id="3.40.50.2300">
    <property type="match status" value="1"/>
</dbReference>
<dbReference type="SMART" id="SM00388">
    <property type="entry name" value="HisKA"/>
    <property type="match status" value="1"/>
</dbReference>
<keyword evidence="4 10" id="KW-0808">Transferase</keyword>
<keyword evidence="11" id="KW-1185">Reference proteome</keyword>
<proteinExistence type="predicted"/>
<dbReference type="EC" id="2.7.13.3" evidence="2"/>
<dbReference type="Gene3D" id="3.30.565.10">
    <property type="entry name" value="Histidine kinase-like ATPase, C-terminal domain"/>
    <property type="match status" value="1"/>
</dbReference>
<dbReference type="SUPFAM" id="SSF55785">
    <property type="entry name" value="PYP-like sensor domain (PAS domain)"/>
    <property type="match status" value="1"/>
</dbReference>
<evidence type="ECO:0000256" key="1">
    <source>
        <dbReference type="ARBA" id="ARBA00000085"/>
    </source>
</evidence>
<dbReference type="PANTHER" id="PTHR43047">
    <property type="entry name" value="TWO-COMPONENT HISTIDINE PROTEIN KINASE"/>
    <property type="match status" value="1"/>
</dbReference>
<dbReference type="eggNOG" id="COG2205">
    <property type="taxonomic scope" value="Bacteria"/>
</dbReference>
<dbReference type="Proteomes" id="UP000007013">
    <property type="component" value="Chromosome"/>
</dbReference>
<dbReference type="Gene3D" id="1.10.287.130">
    <property type="match status" value="1"/>
</dbReference>
<dbReference type="InterPro" id="IPR003594">
    <property type="entry name" value="HATPase_dom"/>
</dbReference>
<dbReference type="Pfam" id="PF02518">
    <property type="entry name" value="HATPase_c"/>
    <property type="match status" value="1"/>
</dbReference>
<dbReference type="EMBL" id="CP001032">
    <property type="protein sequence ID" value="ACB74520.1"/>
    <property type="molecule type" value="Genomic_DNA"/>
</dbReference>
<dbReference type="InterPro" id="IPR036097">
    <property type="entry name" value="HisK_dim/P_sf"/>
</dbReference>
<dbReference type="InterPro" id="IPR005467">
    <property type="entry name" value="His_kinase_dom"/>
</dbReference>
<keyword evidence="3 6" id="KW-0597">Phosphoprotein</keyword>
<dbReference type="KEGG" id="ote:Oter_1235"/>
<dbReference type="GO" id="GO:0009927">
    <property type="term" value="F:histidine phosphotransfer kinase activity"/>
    <property type="evidence" value="ECO:0007669"/>
    <property type="project" value="TreeGrafter"/>
</dbReference>
<organism evidence="10 11">
    <name type="scientific">Opitutus terrae (strain DSM 11246 / JCM 15787 / PB90-1)</name>
    <dbReference type="NCBI Taxonomy" id="452637"/>
    <lineage>
        <taxon>Bacteria</taxon>
        <taxon>Pseudomonadati</taxon>
        <taxon>Verrucomicrobiota</taxon>
        <taxon>Opitutia</taxon>
        <taxon>Opitutales</taxon>
        <taxon>Opitutaceae</taxon>
        <taxon>Opitutus</taxon>
    </lineage>
</organism>
<gene>
    <name evidence="10" type="ordered locus">Oter_1235</name>
</gene>
<dbReference type="InterPro" id="IPR035965">
    <property type="entry name" value="PAS-like_dom_sf"/>
</dbReference>
<feature type="domain" description="Histidine kinase" evidence="8">
    <location>
        <begin position="203"/>
        <end position="426"/>
    </location>
</feature>
<dbReference type="CDD" id="cd00082">
    <property type="entry name" value="HisKA"/>
    <property type="match status" value="1"/>
</dbReference>
<dbReference type="SMART" id="SM00387">
    <property type="entry name" value="HATPase_c"/>
    <property type="match status" value="1"/>
</dbReference>
<evidence type="ECO:0000259" key="9">
    <source>
        <dbReference type="PROSITE" id="PS50110"/>
    </source>
</evidence>
<dbReference type="SUPFAM" id="SSF55874">
    <property type="entry name" value="ATPase domain of HSP90 chaperone/DNA topoisomerase II/histidine kinase"/>
    <property type="match status" value="1"/>
</dbReference>
<dbReference type="InterPro" id="IPR036890">
    <property type="entry name" value="HATPase_C_sf"/>
</dbReference>
<dbReference type="HOGENOM" id="CLU_000445_114_15_0"/>
<dbReference type="AlphaFoldDB" id="B1ZPK1"/>